<dbReference type="EC" id="5.1.1.23" evidence="1"/>
<dbReference type="HAMAP" id="MF_02209">
    <property type="entry name" value="MurL"/>
    <property type="match status" value="1"/>
</dbReference>
<dbReference type="GO" id="GO:0009252">
    <property type="term" value="P:peptidoglycan biosynthetic process"/>
    <property type="evidence" value="ECO:0007669"/>
    <property type="project" value="UniProtKB-UniRule"/>
</dbReference>
<gene>
    <name evidence="1" type="primary">murL</name>
    <name evidence="4" type="ORF">A2843_02495</name>
</gene>
<dbReference type="AlphaFoldDB" id="A0A1G2QVB2"/>
<dbReference type="GO" id="GO:0005737">
    <property type="term" value="C:cytoplasm"/>
    <property type="evidence" value="ECO:0007669"/>
    <property type="project" value="UniProtKB-UniRule"/>
</dbReference>
<comment type="caution">
    <text evidence="4">The sequence shown here is derived from an EMBL/GenBank/DDBJ whole genome shotgun (WGS) entry which is preliminary data.</text>
</comment>
<reference evidence="4 5" key="1">
    <citation type="journal article" date="2016" name="Nat. Commun.">
        <title>Thousands of microbial genomes shed light on interconnected biogeochemical processes in an aquifer system.</title>
        <authorList>
            <person name="Anantharaman K."/>
            <person name="Brown C.T."/>
            <person name="Hug L.A."/>
            <person name="Sharon I."/>
            <person name="Castelle C.J."/>
            <person name="Probst A.J."/>
            <person name="Thomas B.C."/>
            <person name="Singh A."/>
            <person name="Wilkins M.J."/>
            <person name="Karaoz U."/>
            <person name="Brodie E.L."/>
            <person name="Williams K.H."/>
            <person name="Hubbard S.S."/>
            <person name="Banfield J.F."/>
        </authorList>
    </citation>
    <scope>NUCLEOTIDE SEQUENCE [LARGE SCALE GENOMIC DNA]</scope>
</reference>
<keyword evidence="1" id="KW-0133">Cell shape</keyword>
<comment type="catalytic activity">
    <reaction evidence="1">
        <text>UDP-N-acetyl-alpha-D-muramoyl-L-alanyl-L-glutamate + ATP + H2O = UDP-N-acetyl-alpha-D-muramoyl-L-alanyl-D-glutamate + AMP + diphosphate + H(+)</text>
        <dbReference type="Rhea" id="RHEA:58812"/>
        <dbReference type="ChEBI" id="CHEBI:15377"/>
        <dbReference type="ChEBI" id="CHEBI:15378"/>
        <dbReference type="ChEBI" id="CHEBI:30616"/>
        <dbReference type="ChEBI" id="CHEBI:33019"/>
        <dbReference type="ChEBI" id="CHEBI:83900"/>
        <dbReference type="ChEBI" id="CHEBI:142725"/>
        <dbReference type="ChEBI" id="CHEBI:456215"/>
        <dbReference type="EC" id="5.1.1.23"/>
    </reaction>
</comment>
<dbReference type="GO" id="GO:0008360">
    <property type="term" value="P:regulation of cell shape"/>
    <property type="evidence" value="ECO:0007669"/>
    <property type="project" value="UniProtKB-KW"/>
</dbReference>
<evidence type="ECO:0000256" key="1">
    <source>
        <dbReference type="HAMAP-Rule" id="MF_02209"/>
    </source>
</evidence>
<keyword evidence="1" id="KW-0961">Cell wall biogenesis/degradation</keyword>
<dbReference type="GO" id="GO:0016855">
    <property type="term" value="F:racemase and epimerase activity, acting on amino acids and derivatives"/>
    <property type="evidence" value="ECO:0007669"/>
    <property type="project" value="UniProtKB-UniRule"/>
</dbReference>
<protein>
    <recommendedName>
        <fullName evidence="1">UDP-N-acetyl-alpha-D-muramoyl-L-alanyl-L-glutamate epimerase</fullName>
        <ecNumber evidence="1">5.1.1.23</ecNumber>
    </recommendedName>
    <alternativeName>
        <fullName evidence="1">UDP-MurNAc-L-Ala-L-Glu epimerase</fullName>
    </alternativeName>
</protein>
<dbReference type="InterPro" id="IPR058741">
    <property type="entry name" value="MurL_C"/>
</dbReference>
<comment type="similarity">
    <text evidence="1">Belongs to the MurL family.</text>
</comment>
<dbReference type="GO" id="GO:0051301">
    <property type="term" value="P:cell division"/>
    <property type="evidence" value="ECO:0007669"/>
    <property type="project" value="UniProtKB-KW"/>
</dbReference>
<proteinExistence type="inferred from homology"/>
<dbReference type="Pfam" id="PF26299">
    <property type="entry name" value="MurL_N"/>
    <property type="match status" value="1"/>
</dbReference>
<keyword evidence="1" id="KW-0413">Isomerase</keyword>
<keyword evidence="1" id="KW-0132">Cell division</keyword>
<comment type="function">
    <text evidence="1">Cell wall formation. Catalyzes epimerization of the terminal L-glutamate in UDP-N-acetyl-alpha-D-muramoyl-L-alanyl-L-glutamate.</text>
</comment>
<sequence length="482" mass="55295">MGIGELRKKYPEFLYKGYSYELRKNALEMLFHFEVGEIKFRPKIVIKNVSQQDVKRVGDSALKNLIFHLGLAEMPSYWKATASPKIIVQAGYLNRAQINWWHDLFMKGMGQYFYENKIKFTNKNFLTITSDRAFRGRAGRAGTVPAQAWARTVLAQTLVPIGGGKDAIVTYEILKKALRPASRQGGQAQGKQKIQPFVLNPKKEQLEILNIAGETNPIVVQREIDPTLLALNRKGYLNGHTPFSAYLAFLTASCATLFDYRYIALSNERSSNEGNVSYLGSTINHQYSKSWEFEKKFRAYSKKYLAKNIEYFSFLRPLYELQIAKLFSQYPQYFATFLSCNEAHKTHSGTRKPAEKWCGKCSKCLFAFASLYPFIETKQLEKIFGKNLFEDASLIPLMEELVGKRNFKPFECVGTTRESLAAFYLSLQKTYPPLPALLKHFRAHIAKKHLHLPQESREMLKSWNTTHALPLRLEKELKSVLG</sequence>
<dbReference type="GO" id="GO:0071555">
    <property type="term" value="P:cell wall organization"/>
    <property type="evidence" value="ECO:0007669"/>
    <property type="project" value="UniProtKB-KW"/>
</dbReference>
<dbReference type="InterPro" id="IPR043689">
    <property type="entry name" value="MurL"/>
</dbReference>
<evidence type="ECO:0000313" key="5">
    <source>
        <dbReference type="Proteomes" id="UP000178170"/>
    </source>
</evidence>
<feature type="domain" description="MurL N-terminal" evidence="3">
    <location>
        <begin position="7"/>
        <end position="314"/>
    </location>
</feature>
<dbReference type="Proteomes" id="UP000178170">
    <property type="component" value="Unassembled WGS sequence"/>
</dbReference>
<evidence type="ECO:0000259" key="2">
    <source>
        <dbReference type="Pfam" id="PF26298"/>
    </source>
</evidence>
<dbReference type="UniPathway" id="UPA00219"/>
<evidence type="ECO:0000313" key="4">
    <source>
        <dbReference type="EMBL" id="OHA64554.1"/>
    </source>
</evidence>
<name>A0A1G2QVB2_9BACT</name>
<organism evidence="4 5">
    <name type="scientific">Candidatus Wildermuthbacteria bacterium RIFCSPHIGHO2_01_FULL_48_27b</name>
    <dbReference type="NCBI Taxonomy" id="1802447"/>
    <lineage>
        <taxon>Bacteria</taxon>
        <taxon>Candidatus Wildermuthiibacteriota</taxon>
    </lineage>
</organism>
<feature type="domain" description="MurL C-terminal" evidence="2">
    <location>
        <begin position="337"/>
        <end position="446"/>
    </location>
</feature>
<keyword evidence="1" id="KW-0573">Peptidoglycan synthesis</keyword>
<comment type="pathway">
    <text evidence="1">Cell wall biogenesis; peptidoglycan biosynthesis.</text>
</comment>
<dbReference type="Pfam" id="PF26298">
    <property type="entry name" value="MurL_epimerase_C"/>
    <property type="match status" value="1"/>
</dbReference>
<dbReference type="EMBL" id="MHTS01000012">
    <property type="protein sequence ID" value="OHA64554.1"/>
    <property type="molecule type" value="Genomic_DNA"/>
</dbReference>
<dbReference type="InterPro" id="IPR058740">
    <property type="entry name" value="MurL_N"/>
</dbReference>
<keyword evidence="1" id="KW-0131">Cell cycle</keyword>
<accession>A0A1G2QVB2</accession>
<evidence type="ECO:0000259" key="3">
    <source>
        <dbReference type="Pfam" id="PF26299"/>
    </source>
</evidence>